<gene>
    <name evidence="8" type="ORF">MSAN_01867100</name>
</gene>
<dbReference type="AlphaFoldDB" id="A0A8H7CS94"/>
<protein>
    <submittedName>
        <fullName evidence="8">CyP450 monooxygenase</fullName>
    </submittedName>
</protein>
<dbReference type="EMBL" id="JACAZH010000019">
    <property type="protein sequence ID" value="KAF7346392.1"/>
    <property type="molecule type" value="Genomic_DNA"/>
</dbReference>
<dbReference type="GO" id="GO:0016705">
    <property type="term" value="F:oxidoreductase activity, acting on paired donors, with incorporation or reduction of molecular oxygen"/>
    <property type="evidence" value="ECO:0007669"/>
    <property type="project" value="InterPro"/>
</dbReference>
<dbReference type="Proteomes" id="UP000623467">
    <property type="component" value="Unassembled WGS sequence"/>
</dbReference>
<evidence type="ECO:0000256" key="3">
    <source>
        <dbReference type="ARBA" id="ARBA00022617"/>
    </source>
</evidence>
<dbReference type="InterPro" id="IPR050364">
    <property type="entry name" value="Cytochrome_P450_fung"/>
</dbReference>
<keyword evidence="5" id="KW-0560">Oxidoreductase</keyword>
<dbReference type="GO" id="GO:0020037">
    <property type="term" value="F:heme binding"/>
    <property type="evidence" value="ECO:0007669"/>
    <property type="project" value="InterPro"/>
</dbReference>
<dbReference type="PANTHER" id="PTHR46300:SF7">
    <property type="entry name" value="P450, PUTATIVE (EUROFUNG)-RELATED"/>
    <property type="match status" value="1"/>
</dbReference>
<dbReference type="PANTHER" id="PTHR46300">
    <property type="entry name" value="P450, PUTATIVE (EUROFUNG)-RELATED-RELATED"/>
    <property type="match status" value="1"/>
</dbReference>
<evidence type="ECO:0000256" key="6">
    <source>
        <dbReference type="ARBA" id="ARBA00023004"/>
    </source>
</evidence>
<dbReference type="OrthoDB" id="1055148at2759"/>
<name>A0A8H7CS94_9AGAR</name>
<reference evidence="8" key="1">
    <citation type="submission" date="2020-05" db="EMBL/GenBank/DDBJ databases">
        <title>Mycena genomes resolve the evolution of fungal bioluminescence.</title>
        <authorList>
            <person name="Tsai I.J."/>
        </authorList>
    </citation>
    <scope>NUCLEOTIDE SEQUENCE</scope>
    <source>
        <strain evidence="8">160909Yilan</strain>
    </source>
</reference>
<keyword evidence="7 8" id="KW-0503">Monooxygenase</keyword>
<evidence type="ECO:0000313" key="9">
    <source>
        <dbReference type="Proteomes" id="UP000623467"/>
    </source>
</evidence>
<accession>A0A8H7CS94</accession>
<evidence type="ECO:0000256" key="2">
    <source>
        <dbReference type="ARBA" id="ARBA00010617"/>
    </source>
</evidence>
<keyword evidence="9" id="KW-1185">Reference proteome</keyword>
<keyword evidence="4" id="KW-0479">Metal-binding</keyword>
<evidence type="ECO:0000256" key="5">
    <source>
        <dbReference type="ARBA" id="ARBA00023002"/>
    </source>
</evidence>
<dbReference type="GO" id="GO:0005506">
    <property type="term" value="F:iron ion binding"/>
    <property type="evidence" value="ECO:0007669"/>
    <property type="project" value="InterPro"/>
</dbReference>
<comment type="cofactor">
    <cofactor evidence="1">
        <name>heme</name>
        <dbReference type="ChEBI" id="CHEBI:30413"/>
    </cofactor>
</comment>
<proteinExistence type="inferred from homology"/>
<evidence type="ECO:0000256" key="7">
    <source>
        <dbReference type="ARBA" id="ARBA00023033"/>
    </source>
</evidence>
<keyword evidence="3" id="KW-0349">Heme</keyword>
<sequence length="175" mass="19308">MKKTHQLLRALLSSPQEFPAATIMATVYGYGVQPSNDHFVALVDNATTKLAESVFPGAVAVNTFPILKYLPSWMPGAGFQRFAAEARELTREMREAPFDFVKQNMRNGVDSSSLVAKLLEENQADGRHDEATIKDVAATAYAGGSDTIPHEQMNVSRMIYILHSHRLSLIANMNI</sequence>
<evidence type="ECO:0000313" key="8">
    <source>
        <dbReference type="EMBL" id="KAF7346392.1"/>
    </source>
</evidence>
<comment type="similarity">
    <text evidence="2">Belongs to the cytochrome P450 family.</text>
</comment>
<dbReference type="Gene3D" id="1.10.630.10">
    <property type="entry name" value="Cytochrome P450"/>
    <property type="match status" value="1"/>
</dbReference>
<dbReference type="SUPFAM" id="SSF48264">
    <property type="entry name" value="Cytochrome P450"/>
    <property type="match status" value="1"/>
</dbReference>
<dbReference type="InterPro" id="IPR036396">
    <property type="entry name" value="Cyt_P450_sf"/>
</dbReference>
<dbReference type="GO" id="GO:0004497">
    <property type="term" value="F:monooxygenase activity"/>
    <property type="evidence" value="ECO:0007669"/>
    <property type="project" value="UniProtKB-KW"/>
</dbReference>
<organism evidence="8 9">
    <name type="scientific">Mycena sanguinolenta</name>
    <dbReference type="NCBI Taxonomy" id="230812"/>
    <lineage>
        <taxon>Eukaryota</taxon>
        <taxon>Fungi</taxon>
        <taxon>Dikarya</taxon>
        <taxon>Basidiomycota</taxon>
        <taxon>Agaricomycotina</taxon>
        <taxon>Agaricomycetes</taxon>
        <taxon>Agaricomycetidae</taxon>
        <taxon>Agaricales</taxon>
        <taxon>Marasmiineae</taxon>
        <taxon>Mycenaceae</taxon>
        <taxon>Mycena</taxon>
    </lineage>
</organism>
<comment type="caution">
    <text evidence="8">The sequence shown here is derived from an EMBL/GenBank/DDBJ whole genome shotgun (WGS) entry which is preliminary data.</text>
</comment>
<evidence type="ECO:0000256" key="1">
    <source>
        <dbReference type="ARBA" id="ARBA00001971"/>
    </source>
</evidence>
<evidence type="ECO:0000256" key="4">
    <source>
        <dbReference type="ARBA" id="ARBA00022723"/>
    </source>
</evidence>
<keyword evidence="6" id="KW-0408">Iron</keyword>